<dbReference type="SUPFAM" id="SSF52540">
    <property type="entry name" value="P-loop containing nucleoside triphosphate hydrolases"/>
    <property type="match status" value="1"/>
</dbReference>
<dbReference type="Pfam" id="PF13476">
    <property type="entry name" value="AAA_23"/>
    <property type="match status" value="1"/>
</dbReference>
<dbReference type="Pfam" id="PF13304">
    <property type="entry name" value="AAA_21"/>
    <property type="match status" value="1"/>
</dbReference>
<dbReference type="GO" id="GO:0016887">
    <property type="term" value="F:ATP hydrolysis activity"/>
    <property type="evidence" value="ECO:0007669"/>
    <property type="project" value="InterPro"/>
</dbReference>
<evidence type="ECO:0000259" key="2">
    <source>
        <dbReference type="Pfam" id="PF13476"/>
    </source>
</evidence>
<keyword evidence="3" id="KW-0067">ATP-binding</keyword>
<sequence>MRIRELTIQNYRAFGEQRTFAFPTNFTAIAGVNGRGKTSLLDGLALLASRILPHISPARSGYRTLSPLDLHDGHGPLSLAMNISCGDIPIKFGVTLEAGAKTPTVTKLAPALKKAARNIYGDPNRADDAAPLVVYFTTDRAGYRLPKKLPTALPRDQSAAYAGALFNRTVNFRDFMARYRNAIVLQEEETQRNPNYLGDSAVRAISEALTTFLGGFRNLRVQHKPLRLLVDKDGQSFDLSQLSDGERSFLALICDLGRRLALANPELPNPLHGAGVALIDELELHLHPRWQREVRDKLLATFPNVQFITTTHSPFIIQSLEPGELVNLDPEEFAEYSDKSIEDISENVMGVDLPQKSQRYQDMMKAAEEYFTLLRQSSPDKNLLAGAEARLNELSVPFSDDPAFQALLKLEREAQTRGGDHASS</sequence>
<evidence type="ECO:0000313" key="3">
    <source>
        <dbReference type="EMBL" id="MBB3981161.1"/>
    </source>
</evidence>
<reference evidence="3 4" key="1">
    <citation type="submission" date="2020-08" db="EMBL/GenBank/DDBJ databases">
        <title>Genomic Encyclopedia of Type Strains, Phase IV (KMG-IV): sequencing the most valuable type-strain genomes for metagenomic binning, comparative biology and taxonomic classification.</title>
        <authorList>
            <person name="Goeker M."/>
        </authorList>
    </citation>
    <scope>NUCLEOTIDE SEQUENCE [LARGE SCALE GENOMIC DNA]</scope>
    <source>
        <strain evidence="3 4">DSM 29348</strain>
    </source>
</reference>
<dbReference type="Proteomes" id="UP000552757">
    <property type="component" value="Unassembled WGS sequence"/>
</dbReference>
<dbReference type="GO" id="GO:0005524">
    <property type="term" value="F:ATP binding"/>
    <property type="evidence" value="ECO:0007669"/>
    <property type="project" value="UniProtKB-KW"/>
</dbReference>
<evidence type="ECO:0000259" key="1">
    <source>
        <dbReference type="Pfam" id="PF13304"/>
    </source>
</evidence>
<feature type="domain" description="ATPase AAA-type core" evidence="1">
    <location>
        <begin position="208"/>
        <end position="317"/>
    </location>
</feature>
<dbReference type="InterPro" id="IPR051396">
    <property type="entry name" value="Bact_Antivir_Def_Nuclease"/>
</dbReference>
<dbReference type="RefSeq" id="WP_183954107.1">
    <property type="nucleotide sequence ID" value="NZ_JACIEB010000001.1"/>
</dbReference>
<evidence type="ECO:0000313" key="4">
    <source>
        <dbReference type="Proteomes" id="UP000552757"/>
    </source>
</evidence>
<dbReference type="AlphaFoldDB" id="A0A7W6DH27"/>
<keyword evidence="4" id="KW-1185">Reference proteome</keyword>
<comment type="caution">
    <text evidence="3">The sequence shown here is derived from an EMBL/GenBank/DDBJ whole genome shotgun (WGS) entry which is preliminary data.</text>
</comment>
<protein>
    <submittedName>
        <fullName evidence="3">Putative ATP-binding protein involved in virulence</fullName>
    </submittedName>
</protein>
<dbReference type="PANTHER" id="PTHR43581:SF4">
    <property type="entry name" value="ATP_GTP PHOSPHATASE"/>
    <property type="match status" value="1"/>
</dbReference>
<gene>
    <name evidence="3" type="ORF">GGR44_000792</name>
</gene>
<dbReference type="GO" id="GO:0006302">
    <property type="term" value="P:double-strand break repair"/>
    <property type="evidence" value="ECO:0007669"/>
    <property type="project" value="InterPro"/>
</dbReference>
<feature type="domain" description="Rad50/SbcC-type AAA" evidence="2">
    <location>
        <begin position="5"/>
        <end position="57"/>
    </location>
</feature>
<proteinExistence type="predicted"/>
<name>A0A7W6DH27_9SPHN</name>
<dbReference type="InterPro" id="IPR027417">
    <property type="entry name" value="P-loop_NTPase"/>
</dbReference>
<dbReference type="InterPro" id="IPR003959">
    <property type="entry name" value="ATPase_AAA_core"/>
</dbReference>
<dbReference type="EMBL" id="JACIEB010000001">
    <property type="protein sequence ID" value="MBB3981161.1"/>
    <property type="molecule type" value="Genomic_DNA"/>
</dbReference>
<dbReference type="PANTHER" id="PTHR43581">
    <property type="entry name" value="ATP/GTP PHOSPHATASE"/>
    <property type="match status" value="1"/>
</dbReference>
<accession>A0A7W6DH27</accession>
<dbReference type="Gene3D" id="3.40.50.300">
    <property type="entry name" value="P-loop containing nucleotide triphosphate hydrolases"/>
    <property type="match status" value="2"/>
</dbReference>
<organism evidence="3 4">
    <name type="scientific">Sphingobium fontiphilum</name>
    <dbReference type="NCBI Taxonomy" id="944425"/>
    <lineage>
        <taxon>Bacteria</taxon>
        <taxon>Pseudomonadati</taxon>
        <taxon>Pseudomonadota</taxon>
        <taxon>Alphaproteobacteria</taxon>
        <taxon>Sphingomonadales</taxon>
        <taxon>Sphingomonadaceae</taxon>
        <taxon>Sphingobium</taxon>
    </lineage>
</organism>
<keyword evidence="3" id="KW-0547">Nucleotide-binding</keyword>
<dbReference type="InterPro" id="IPR038729">
    <property type="entry name" value="Rad50/SbcC_AAA"/>
</dbReference>